<dbReference type="Proteomes" id="UP000265725">
    <property type="component" value="Chromosome"/>
</dbReference>
<keyword evidence="11" id="KW-1185">Reference proteome</keyword>
<sequence>MALHARTSPYIKQPAVQPTPTVQPSRKVRRKTYTKGEAILFTAFITIAAIMAVISLSMQAQIHSATQEIQAIEQSVAETQKQNTDLSIQVSELSTYERIWEKAQALGLTLNEKNVKVVPGQ</sequence>
<evidence type="ECO:0000256" key="8">
    <source>
        <dbReference type="NCBIfam" id="TIGR02209"/>
    </source>
</evidence>
<organism evidence="10 11">
    <name type="scientific">Paenisporosarcina cavernae</name>
    <dbReference type="NCBI Taxonomy" id="2320858"/>
    <lineage>
        <taxon>Bacteria</taxon>
        <taxon>Bacillati</taxon>
        <taxon>Bacillota</taxon>
        <taxon>Bacilli</taxon>
        <taxon>Bacillales</taxon>
        <taxon>Caryophanaceae</taxon>
        <taxon>Paenisporosarcina</taxon>
    </lineage>
</organism>
<dbReference type="AlphaFoldDB" id="A0A385YTB4"/>
<evidence type="ECO:0000313" key="11">
    <source>
        <dbReference type="Proteomes" id="UP000265725"/>
    </source>
</evidence>
<keyword evidence="6 7" id="KW-0131">Cell cycle</keyword>
<dbReference type="GO" id="GO:0043093">
    <property type="term" value="P:FtsZ-dependent cytokinesis"/>
    <property type="evidence" value="ECO:0007669"/>
    <property type="project" value="UniProtKB-UniRule"/>
</dbReference>
<dbReference type="HAMAP" id="MF_00910">
    <property type="entry name" value="FtsL"/>
    <property type="match status" value="1"/>
</dbReference>
<evidence type="ECO:0000256" key="7">
    <source>
        <dbReference type="HAMAP-Rule" id="MF_00910"/>
    </source>
</evidence>
<dbReference type="NCBIfam" id="TIGR02209">
    <property type="entry name" value="ftsL_broad"/>
    <property type="match status" value="1"/>
</dbReference>
<feature type="transmembrane region" description="Helical" evidence="7">
    <location>
        <begin position="38"/>
        <end position="58"/>
    </location>
</feature>
<protein>
    <recommendedName>
        <fullName evidence="7 8">Cell division protein FtsL</fullName>
    </recommendedName>
</protein>
<accession>A0A385YTB4</accession>
<feature type="coiled-coil region" evidence="9">
    <location>
        <begin position="62"/>
        <end position="89"/>
    </location>
</feature>
<keyword evidence="1 7" id="KW-1003">Cell membrane</keyword>
<comment type="subcellular location">
    <subcellularLocation>
        <location evidence="7">Cell membrane</location>
        <topology evidence="7">Single-pass type II membrane protein</topology>
    </subcellularLocation>
    <text evidence="7">Localizes to the division septum where it forms a ring structure.</text>
</comment>
<comment type="function">
    <text evidence="7">Essential cell division protein.</text>
</comment>
<dbReference type="InterPro" id="IPR011922">
    <property type="entry name" value="Cell_div_FtsL"/>
</dbReference>
<evidence type="ECO:0000256" key="1">
    <source>
        <dbReference type="ARBA" id="ARBA00022475"/>
    </source>
</evidence>
<evidence type="ECO:0000256" key="5">
    <source>
        <dbReference type="ARBA" id="ARBA00023136"/>
    </source>
</evidence>
<name>A0A385YTB4_9BACL</name>
<evidence type="ECO:0000256" key="4">
    <source>
        <dbReference type="ARBA" id="ARBA00022989"/>
    </source>
</evidence>
<evidence type="ECO:0000256" key="6">
    <source>
        <dbReference type="ARBA" id="ARBA00023306"/>
    </source>
</evidence>
<dbReference type="EMBL" id="CP032418">
    <property type="protein sequence ID" value="AYC29157.1"/>
    <property type="molecule type" value="Genomic_DNA"/>
</dbReference>
<keyword evidence="3 7" id="KW-0812">Transmembrane</keyword>
<dbReference type="Pfam" id="PF04977">
    <property type="entry name" value="DivIC"/>
    <property type="match status" value="1"/>
</dbReference>
<evidence type="ECO:0000256" key="9">
    <source>
        <dbReference type="SAM" id="Coils"/>
    </source>
</evidence>
<evidence type="ECO:0000256" key="2">
    <source>
        <dbReference type="ARBA" id="ARBA00022618"/>
    </source>
</evidence>
<keyword evidence="5 7" id="KW-0472">Membrane</keyword>
<gene>
    <name evidence="7 10" type="primary">ftsL</name>
    <name evidence="10" type="ORF">D3873_04405</name>
</gene>
<keyword evidence="4 7" id="KW-1133">Transmembrane helix</keyword>
<dbReference type="InterPro" id="IPR007060">
    <property type="entry name" value="FtsL/DivIC"/>
</dbReference>
<evidence type="ECO:0000256" key="3">
    <source>
        <dbReference type="ARBA" id="ARBA00022692"/>
    </source>
</evidence>
<dbReference type="OrthoDB" id="14664at2"/>
<dbReference type="GO" id="GO:0032153">
    <property type="term" value="C:cell division site"/>
    <property type="evidence" value="ECO:0007669"/>
    <property type="project" value="UniProtKB-UniRule"/>
</dbReference>
<reference evidence="11" key="1">
    <citation type="submission" date="2018-09" db="EMBL/GenBank/DDBJ databases">
        <authorList>
            <person name="Zhu H."/>
        </authorList>
    </citation>
    <scope>NUCLEOTIDE SEQUENCE [LARGE SCALE GENOMIC DNA]</scope>
    <source>
        <strain evidence="11">K2R23-3</strain>
    </source>
</reference>
<evidence type="ECO:0000313" key="10">
    <source>
        <dbReference type="EMBL" id="AYC29157.1"/>
    </source>
</evidence>
<keyword evidence="9" id="KW-0175">Coiled coil</keyword>
<dbReference type="GO" id="GO:0005886">
    <property type="term" value="C:plasma membrane"/>
    <property type="evidence" value="ECO:0007669"/>
    <property type="project" value="UniProtKB-SubCell"/>
</dbReference>
<dbReference type="KEGG" id="paek:D3873_04405"/>
<keyword evidence="2 7" id="KW-0132">Cell division</keyword>
<dbReference type="RefSeq" id="WP_119882897.1">
    <property type="nucleotide sequence ID" value="NZ_CP032418.1"/>
</dbReference>
<proteinExistence type="inferred from homology"/>
<comment type="similarity">
    <text evidence="7">Belongs to the FtsL family.</text>
</comment>